<dbReference type="Proteomes" id="UP000023703">
    <property type="component" value="Chromosome"/>
</dbReference>
<protein>
    <submittedName>
        <fullName evidence="7">Putative secreted hydrolase</fullName>
    </submittedName>
</protein>
<dbReference type="STRING" id="1404245.CGLY_05045"/>
<dbReference type="PANTHER" id="PTHR43248:SF29">
    <property type="entry name" value="TRIPEPTIDYL AMINOPEPTIDASE"/>
    <property type="match status" value="1"/>
</dbReference>
<dbReference type="Pfam" id="PF00561">
    <property type="entry name" value="Abhydrolase_1"/>
    <property type="match status" value="1"/>
</dbReference>
<keyword evidence="2 4" id="KW-0732">Signal</keyword>
<evidence type="ECO:0000259" key="5">
    <source>
        <dbReference type="Pfam" id="PF00561"/>
    </source>
</evidence>
<dbReference type="KEGG" id="cgy:CGLY_05045"/>
<reference evidence="7 8" key="1">
    <citation type="journal article" date="2015" name="Int. J. Syst. Evol. Microbiol.">
        <title>Revisiting Corynebacterium glyciniphilum (ex Kubota et al., 1972) sp. nov., nom. rev., isolated from putrefied banana.</title>
        <authorList>
            <person name="Al-Dilaimi A."/>
            <person name="Bednarz H."/>
            <person name="Lomker A."/>
            <person name="Niehaus K."/>
            <person name="Kalinowski J."/>
            <person name="Ruckert C."/>
        </authorList>
    </citation>
    <scope>NUCLEOTIDE SEQUENCE [LARGE SCALE GENOMIC DNA]</scope>
    <source>
        <strain evidence="7">AJ 3170</strain>
    </source>
</reference>
<dbReference type="Pfam" id="PF08386">
    <property type="entry name" value="Abhydrolase_4"/>
    <property type="match status" value="1"/>
</dbReference>
<evidence type="ECO:0000256" key="3">
    <source>
        <dbReference type="ARBA" id="ARBA00022801"/>
    </source>
</evidence>
<evidence type="ECO:0000256" key="1">
    <source>
        <dbReference type="ARBA" id="ARBA00010088"/>
    </source>
</evidence>
<comment type="similarity">
    <text evidence="1">Belongs to the peptidase S33 family.</text>
</comment>
<evidence type="ECO:0000259" key="6">
    <source>
        <dbReference type="Pfam" id="PF08386"/>
    </source>
</evidence>
<dbReference type="Gene3D" id="3.40.50.1820">
    <property type="entry name" value="alpha/beta hydrolase"/>
    <property type="match status" value="1"/>
</dbReference>
<evidence type="ECO:0000256" key="2">
    <source>
        <dbReference type="ARBA" id="ARBA00022729"/>
    </source>
</evidence>
<proteinExistence type="inferred from homology"/>
<dbReference type="RefSeq" id="WP_038546924.1">
    <property type="nucleotide sequence ID" value="NZ_CP006842.1"/>
</dbReference>
<sequence>MSSRLLRTAFAVVVASAVTAPTAVAGEATPDPLNWGICPTGSFADPAAECADIEVPRDYSDPDAGTITLTMSRIAATGERKGIIAGNPGGPGGDALGMFAGSDDAEAEGRIVLPADVRESYDLLAVEPRGLAWGTPLDCSTPAGPAAPAGDMLAGCEANDPGYASTITTDNTARDLDEARQALGEDTLNLYGVSYGGPLMATYATLFPGNTGRVLLDSSASPDQRWFGLGQARKQARVDGLNAMFSWLAERDDEYHLGTTPLQVYQRWATVVAGPYGVQLPTTPPASTDGDTPLPGELATRVVDAVVYAQWRAGTLSDTTRMLLGDERALVGVTAGQSGLMQGLYSQKLWPVIGEELSNPGAQQAEQPQLTEEEAAGQELMQTQMAYVDRAIICNENTTAPDPSLVVPTLVTQYTGGDLIRYNENLIGSGLYCDGWSATTVPTDPSGMELEHAPLNIGYSHDTAVTADGATDMHRAMGGDLLTLDGYSHGVLLEDPQAFEDEVSAYFA</sequence>
<feature type="signal peptide" evidence="4">
    <location>
        <begin position="1"/>
        <end position="25"/>
    </location>
</feature>
<evidence type="ECO:0000256" key="4">
    <source>
        <dbReference type="SAM" id="SignalP"/>
    </source>
</evidence>
<accession>X5DS27</accession>
<evidence type="ECO:0000313" key="7">
    <source>
        <dbReference type="EMBL" id="AHW63457.1"/>
    </source>
</evidence>
<evidence type="ECO:0000313" key="8">
    <source>
        <dbReference type="Proteomes" id="UP000023703"/>
    </source>
</evidence>
<dbReference type="PANTHER" id="PTHR43248">
    <property type="entry name" value="2-SUCCINYL-6-HYDROXY-2,4-CYCLOHEXADIENE-1-CARBOXYLATE SYNTHASE"/>
    <property type="match status" value="1"/>
</dbReference>
<dbReference type="InterPro" id="IPR051601">
    <property type="entry name" value="Serine_prot/Carboxylest_S33"/>
</dbReference>
<dbReference type="EMBL" id="CP006842">
    <property type="protein sequence ID" value="AHW63457.1"/>
    <property type="molecule type" value="Genomic_DNA"/>
</dbReference>
<feature type="chain" id="PRO_5004955001" evidence="4">
    <location>
        <begin position="26"/>
        <end position="508"/>
    </location>
</feature>
<feature type="domain" description="Peptidase S33 tripeptidyl aminopeptidase-like C-terminal" evidence="6">
    <location>
        <begin position="429"/>
        <end position="507"/>
    </location>
</feature>
<name>X5DS27_9CORY</name>
<keyword evidence="8" id="KW-1185">Reference proteome</keyword>
<dbReference type="InterPro" id="IPR000073">
    <property type="entry name" value="AB_hydrolase_1"/>
</dbReference>
<dbReference type="HOGENOM" id="CLU_013364_3_2_11"/>
<dbReference type="SUPFAM" id="SSF53474">
    <property type="entry name" value="alpha/beta-Hydrolases"/>
    <property type="match status" value="1"/>
</dbReference>
<dbReference type="AlphaFoldDB" id="X5DS27"/>
<organism evidence="7 8">
    <name type="scientific">Corynebacterium glyciniphilum AJ 3170</name>
    <dbReference type="NCBI Taxonomy" id="1404245"/>
    <lineage>
        <taxon>Bacteria</taxon>
        <taxon>Bacillati</taxon>
        <taxon>Actinomycetota</taxon>
        <taxon>Actinomycetes</taxon>
        <taxon>Mycobacteriales</taxon>
        <taxon>Corynebacteriaceae</taxon>
        <taxon>Corynebacterium</taxon>
    </lineage>
</organism>
<keyword evidence="3 7" id="KW-0378">Hydrolase</keyword>
<dbReference type="GO" id="GO:0016787">
    <property type="term" value="F:hydrolase activity"/>
    <property type="evidence" value="ECO:0007669"/>
    <property type="project" value="UniProtKB-KW"/>
</dbReference>
<feature type="domain" description="AB hydrolase-1" evidence="5">
    <location>
        <begin position="112"/>
        <end position="223"/>
    </location>
</feature>
<dbReference type="InterPro" id="IPR013595">
    <property type="entry name" value="Pept_S33_TAP-like_C"/>
</dbReference>
<gene>
    <name evidence="7" type="ORF">CGLY_05045</name>
</gene>
<dbReference type="eggNOG" id="COG0596">
    <property type="taxonomic scope" value="Bacteria"/>
</dbReference>
<dbReference type="OrthoDB" id="4447445at2"/>
<dbReference type="InterPro" id="IPR029058">
    <property type="entry name" value="AB_hydrolase_fold"/>
</dbReference>